<evidence type="ECO:0000259" key="4">
    <source>
        <dbReference type="Pfam" id="PF26168"/>
    </source>
</evidence>
<organism evidence="5 6">
    <name type="scientific">Vigna unguiculata</name>
    <name type="common">Cowpea</name>
    <dbReference type="NCBI Taxonomy" id="3917"/>
    <lineage>
        <taxon>Eukaryota</taxon>
        <taxon>Viridiplantae</taxon>
        <taxon>Streptophyta</taxon>
        <taxon>Embryophyta</taxon>
        <taxon>Tracheophyta</taxon>
        <taxon>Spermatophyta</taxon>
        <taxon>Magnoliopsida</taxon>
        <taxon>eudicotyledons</taxon>
        <taxon>Gunneridae</taxon>
        <taxon>Pentapetalae</taxon>
        <taxon>rosids</taxon>
        <taxon>fabids</taxon>
        <taxon>Fabales</taxon>
        <taxon>Fabaceae</taxon>
        <taxon>Papilionoideae</taxon>
        <taxon>50 kb inversion clade</taxon>
        <taxon>NPAAA clade</taxon>
        <taxon>indigoferoid/millettioid clade</taxon>
        <taxon>Phaseoleae</taxon>
        <taxon>Vigna</taxon>
    </lineage>
</organism>
<dbReference type="Proteomes" id="UP000501690">
    <property type="component" value="Linkage Group LG1"/>
</dbReference>
<dbReference type="PANTHER" id="PTHR11926:SF1365">
    <property type="entry name" value="GLYCOSYLTRANSFERASE"/>
    <property type="match status" value="1"/>
</dbReference>
<dbReference type="AlphaFoldDB" id="A0A4D6KV35"/>
<dbReference type="SUPFAM" id="SSF53756">
    <property type="entry name" value="UDP-Glycosyltransferase/glycogen phosphorylase"/>
    <property type="match status" value="2"/>
</dbReference>
<name>A0A4D6KV35_VIGUN</name>
<dbReference type="Pfam" id="PF00201">
    <property type="entry name" value="UDPGT"/>
    <property type="match status" value="2"/>
</dbReference>
<dbReference type="Gene3D" id="3.40.50.2000">
    <property type="entry name" value="Glycogen Phosphorylase B"/>
    <property type="match status" value="4"/>
</dbReference>
<evidence type="ECO:0000313" key="5">
    <source>
        <dbReference type="EMBL" id="QCD79139.1"/>
    </source>
</evidence>
<keyword evidence="2" id="KW-0328">Glycosyltransferase</keyword>
<evidence type="ECO:0000313" key="6">
    <source>
        <dbReference type="Proteomes" id="UP000501690"/>
    </source>
</evidence>
<evidence type="ECO:0000256" key="3">
    <source>
        <dbReference type="ARBA" id="ARBA00022679"/>
    </source>
</evidence>
<dbReference type="InterPro" id="IPR058980">
    <property type="entry name" value="Glyco_transf_N"/>
</dbReference>
<feature type="domain" description="Glycosyltransferase N-terminal" evidence="4">
    <location>
        <begin position="408"/>
        <end position="451"/>
    </location>
</feature>
<dbReference type="Pfam" id="PF26168">
    <property type="entry name" value="Glyco_transf_N"/>
    <property type="match status" value="2"/>
</dbReference>
<dbReference type="PANTHER" id="PTHR11926">
    <property type="entry name" value="GLUCOSYL/GLUCURONOSYL TRANSFERASES"/>
    <property type="match status" value="1"/>
</dbReference>
<gene>
    <name evidence="5" type="ORF">DEO72_LG1g2778</name>
</gene>
<keyword evidence="6" id="KW-1185">Reference proteome</keyword>
<keyword evidence="3 5" id="KW-0808">Transferase</keyword>
<comment type="similarity">
    <text evidence="1">Belongs to the UDP-glycosyltransferase family.</text>
</comment>
<dbReference type="EMBL" id="CP039345">
    <property type="protein sequence ID" value="QCD79139.1"/>
    <property type="molecule type" value="Genomic_DNA"/>
</dbReference>
<dbReference type="InterPro" id="IPR035595">
    <property type="entry name" value="UDP_glycos_trans_CS"/>
</dbReference>
<dbReference type="InterPro" id="IPR002213">
    <property type="entry name" value="UDP_glucos_trans"/>
</dbReference>
<protein>
    <submittedName>
        <fullName evidence="5">Cyanohydrin beta-glucosyltransferase</fullName>
    </submittedName>
</protein>
<dbReference type="FunFam" id="3.40.50.2000:FF:000027">
    <property type="entry name" value="Glycosyltransferase"/>
    <property type="match status" value="1"/>
</dbReference>
<dbReference type="GO" id="GO:0080043">
    <property type="term" value="F:quercetin 3-O-glucosyltransferase activity"/>
    <property type="evidence" value="ECO:0007669"/>
    <property type="project" value="TreeGrafter"/>
</dbReference>
<dbReference type="GO" id="GO:0080044">
    <property type="term" value="F:quercetin 7-O-glucosyltransferase activity"/>
    <property type="evidence" value="ECO:0007669"/>
    <property type="project" value="TreeGrafter"/>
</dbReference>
<sequence>MASLHTRKPHAVCVPYPAQGHISPLMQLAKLLHCQGFHVTFVNTEFNHNRFVKSHGAHFVKGLPDFTFETIPDGLPPSDKDATQNLPQLNLSLRKNCYAPFKDLVMKLNSSHHVPPISCIIADGLMGFAAKVARDLGIPDVQFWTASACGLVGYLQFDELVKRGIIPFKGPEDIRLKDIPSFIRVTTLDDILFDFLNVETKNCLRSSSIIINTFEDLEEKALEYLKAKNPNIYNFGPLHLLSRPFPEKENGFMSSGSSLWKNDSQCLSWLDKWEPNSVIYVNYGSITVMTEHHLKEFAWGLANSKLPFLWITRPDLVMGGSVVLPQEFFDEIKDRGFITHWCIQEQVLSHPSVGVFLTHCGWNSTLESISAVLYTFTFTRSCFCVEVCYLNISQSTKMESLESSKPHVVCVPYPAQGHVNPLMKFAKLLHCKGFHITFVNTEFNHKRFVRSHGAEFVKGLPDFVFETIPDGLPPSDKDATQDITLLCDSTRKNCYGPFKELLLKLNSSADVPSISCIVADGVMGFAATVAKDLGIPEVQLWTASACGFVGYLQYDDLVERGIVPFKDENFEVDGSLDQSLDWISGMKNIRLKDIPTFIRVTSLDDIMFDFLRSEVKNCWRSSSIIINTFEDIEVEALDALRAKNPNIYTIGPLDLLGRHFPEKDKGFMSGGSSLWKNDSNCLTWLDKWEPNSVVYVNYGSITVMTNHHLKEFAWGLANSKLPFLWIKRADVVADESDSLPQEFFDEIKDRGYITSWCMQEQVLSHPSVGVFLTHSGWNSTLESISAGVPMICWPFFAEQQTNSRYVCANWGIGMEVNHDVKREEITKLVIEMMKGEKGMQMRQKSLAWKKKTVGATDVGGSSYNNFYKLMKEVFHHNAI</sequence>
<dbReference type="FunFam" id="3.40.50.2000:FF:000055">
    <property type="entry name" value="Glycosyltransferase"/>
    <property type="match status" value="1"/>
</dbReference>
<accession>A0A4D6KV35</accession>
<reference evidence="5 6" key="1">
    <citation type="submission" date="2019-04" db="EMBL/GenBank/DDBJ databases">
        <title>An improved genome assembly and genetic linkage map for asparagus bean, Vigna unguiculata ssp. sesquipedialis.</title>
        <authorList>
            <person name="Xia Q."/>
            <person name="Zhang R."/>
            <person name="Dong Y."/>
        </authorList>
    </citation>
    <scope>NUCLEOTIDE SEQUENCE [LARGE SCALE GENOMIC DNA]</scope>
    <source>
        <tissue evidence="5">Leaf</tissue>
    </source>
</reference>
<dbReference type="FunFam" id="3.40.50.2000:FF:000065">
    <property type="entry name" value="Glycosyltransferase"/>
    <property type="match status" value="1"/>
</dbReference>
<proteinExistence type="inferred from homology"/>
<dbReference type="CDD" id="cd03784">
    <property type="entry name" value="GT1_Gtf-like"/>
    <property type="match status" value="2"/>
</dbReference>
<evidence type="ECO:0000256" key="1">
    <source>
        <dbReference type="ARBA" id="ARBA00009995"/>
    </source>
</evidence>
<dbReference type="PROSITE" id="PS00375">
    <property type="entry name" value="UDPGT"/>
    <property type="match status" value="1"/>
</dbReference>
<evidence type="ECO:0000256" key="2">
    <source>
        <dbReference type="ARBA" id="ARBA00022676"/>
    </source>
</evidence>
<feature type="domain" description="Glycosyltransferase N-terminal" evidence="4">
    <location>
        <begin position="12"/>
        <end position="239"/>
    </location>
</feature>